<dbReference type="EnsemblPlants" id="KQK93050">
    <property type="protein sequence ID" value="KQK93050"/>
    <property type="gene ID" value="SETIT_034582mg"/>
</dbReference>
<organism evidence="3 4">
    <name type="scientific">Setaria italica</name>
    <name type="common">Foxtail millet</name>
    <name type="synonym">Panicum italicum</name>
    <dbReference type="NCBI Taxonomy" id="4555"/>
    <lineage>
        <taxon>Eukaryota</taxon>
        <taxon>Viridiplantae</taxon>
        <taxon>Streptophyta</taxon>
        <taxon>Embryophyta</taxon>
        <taxon>Tracheophyta</taxon>
        <taxon>Spermatophyta</taxon>
        <taxon>Magnoliopsida</taxon>
        <taxon>Liliopsida</taxon>
        <taxon>Poales</taxon>
        <taxon>Poaceae</taxon>
        <taxon>PACMAD clade</taxon>
        <taxon>Panicoideae</taxon>
        <taxon>Panicodae</taxon>
        <taxon>Paniceae</taxon>
        <taxon>Cenchrinae</taxon>
        <taxon>Setaria</taxon>
    </lineage>
</organism>
<dbReference type="InParanoid" id="K4A6S7"/>
<dbReference type="eggNOG" id="KOG1235">
    <property type="taxonomic scope" value="Eukaryota"/>
</dbReference>
<dbReference type="Proteomes" id="UP000004995">
    <property type="component" value="Unassembled WGS sequence"/>
</dbReference>
<dbReference type="PANTHER" id="PTHR10566:SF117">
    <property type="entry name" value="UNUSUAL PROTEIN KINASE-RELATED"/>
    <property type="match status" value="1"/>
</dbReference>
<comment type="similarity">
    <text evidence="1">Belongs to the protein kinase superfamily. ADCK protein kinase family.</text>
</comment>
<evidence type="ECO:0000259" key="2">
    <source>
        <dbReference type="Pfam" id="PF03109"/>
    </source>
</evidence>
<dbReference type="GO" id="GO:0009507">
    <property type="term" value="C:chloroplast"/>
    <property type="evidence" value="ECO:0000318"/>
    <property type="project" value="GO_Central"/>
</dbReference>
<reference evidence="3" key="2">
    <citation type="submission" date="2018-08" db="UniProtKB">
        <authorList>
            <consortium name="EnsemblPlants"/>
        </authorList>
    </citation>
    <scope>IDENTIFICATION</scope>
    <source>
        <strain evidence="3">Yugu1</strain>
    </source>
</reference>
<dbReference type="InterPro" id="IPR050154">
    <property type="entry name" value="UbiB_kinase"/>
</dbReference>
<evidence type="ECO:0000313" key="3">
    <source>
        <dbReference type="EnsemblPlants" id="KQK93050"/>
    </source>
</evidence>
<dbReference type="SUPFAM" id="SSF56112">
    <property type="entry name" value="Protein kinase-like (PK-like)"/>
    <property type="match status" value="1"/>
</dbReference>
<evidence type="ECO:0000256" key="1">
    <source>
        <dbReference type="ARBA" id="ARBA00009670"/>
    </source>
</evidence>
<accession>K4A6S7</accession>
<dbReference type="GO" id="GO:0004672">
    <property type="term" value="F:protein kinase activity"/>
    <property type="evidence" value="ECO:0000318"/>
    <property type="project" value="GO_Central"/>
</dbReference>
<dbReference type="EMBL" id="AGNK02006159">
    <property type="status" value="NOT_ANNOTATED_CDS"/>
    <property type="molecule type" value="Genomic_DNA"/>
</dbReference>
<sequence>MEQDEQLATLMRGLRVQNLRDEQFADDNVCLRLVEVETADNNKGLPLVYNPEIISAYWGNRPRAVATRVVQLLSVAGGFISNLISDLINKKLKENEVARAIELREIVTSLGPAYIKLGQVLSIRPDILSPAAMIELQKLCDKVPSFPDDIAMTLLEEELGRLKETGELVAVKVQRPFVLETVTIDLFIIRNLGLVLRRFPQVSIDVVGLVDEWAARFFEELDYVNEGENGTYFAEMMKEDLPQVVVPKTYHKYTSRKVLTTQWIEGEKLSQSTEDDLLDTGFFHADPHPGNMIRTPDGKLAILDFGLVTKLTDDQKYGMIEAIAHLIHRDYDAIVKDFVKLGFIPEGVNLDSILPVLAKVFDQALEEGGAKNINFQELAADLAQITFDYPFRIPPYFALIIRAIGVLEGIALVGDPEFTIVDEAYPYIAQRLLTDESPRLRSALCYTMYGKTGVFDAERFIDVMQAFENFIRAAKSGGGENLKGNMAELADIGAQPSTCLVPIFPMAIAQPEQPVKARAALAFLLSERGNFFREFILDEIVKAIDAVSREQLIQIAVSFGIGNATPVFSMVPVRARGLLPTITEEDRVILNNVEKVVKFLTSRTATPTMNGDVNMLSVVQELLPVLPGISSKILPDILSRLSSRVWTVDQRGIFVKF</sequence>
<evidence type="ECO:0000313" key="4">
    <source>
        <dbReference type="Proteomes" id="UP000004995"/>
    </source>
</evidence>
<feature type="domain" description="ABC1 atypical kinase-like" evidence="2">
    <location>
        <begin position="161"/>
        <end position="271"/>
    </location>
</feature>
<protein>
    <recommendedName>
        <fullName evidence="2">ABC1 atypical kinase-like domain-containing protein</fullName>
    </recommendedName>
</protein>
<dbReference type="AlphaFoldDB" id="K4A6S7"/>
<dbReference type="CDD" id="cd05121">
    <property type="entry name" value="ABC1_ADCK3-like"/>
    <property type="match status" value="1"/>
</dbReference>
<dbReference type="Pfam" id="PF03109">
    <property type="entry name" value="ABC1"/>
    <property type="match status" value="1"/>
</dbReference>
<dbReference type="InterPro" id="IPR004147">
    <property type="entry name" value="ABC1_dom"/>
</dbReference>
<dbReference type="HOGENOM" id="CLU_006533_4_3_1"/>
<reference evidence="4" key="1">
    <citation type="journal article" date="2012" name="Nat. Biotechnol.">
        <title>Reference genome sequence of the model plant Setaria.</title>
        <authorList>
            <person name="Bennetzen J.L."/>
            <person name="Schmutz J."/>
            <person name="Wang H."/>
            <person name="Percifield R."/>
            <person name="Hawkins J."/>
            <person name="Pontaroli A.C."/>
            <person name="Estep M."/>
            <person name="Feng L."/>
            <person name="Vaughn J.N."/>
            <person name="Grimwood J."/>
            <person name="Jenkins J."/>
            <person name="Barry K."/>
            <person name="Lindquist E."/>
            <person name="Hellsten U."/>
            <person name="Deshpande S."/>
            <person name="Wang X."/>
            <person name="Wu X."/>
            <person name="Mitros T."/>
            <person name="Triplett J."/>
            <person name="Yang X."/>
            <person name="Ye C.Y."/>
            <person name="Mauro-Herrera M."/>
            <person name="Wang L."/>
            <person name="Li P."/>
            <person name="Sharma M."/>
            <person name="Sharma R."/>
            <person name="Ronald P.C."/>
            <person name="Panaud O."/>
            <person name="Kellogg E.A."/>
            <person name="Brutnell T.P."/>
            <person name="Doust A.N."/>
            <person name="Tuskan G.A."/>
            <person name="Rokhsar D."/>
            <person name="Devos K.M."/>
        </authorList>
    </citation>
    <scope>NUCLEOTIDE SEQUENCE [LARGE SCALE GENOMIC DNA]</scope>
    <source>
        <strain evidence="4">cv. Yugu1</strain>
    </source>
</reference>
<proteinExistence type="inferred from homology"/>
<dbReference type="STRING" id="4555.K4A6S7"/>
<dbReference type="OMA" id="FESHLWF"/>
<name>K4A6S7_SETIT</name>
<dbReference type="PANTHER" id="PTHR10566">
    <property type="entry name" value="CHAPERONE-ACTIVITY OF BC1 COMPLEX CABC1 -RELATED"/>
    <property type="match status" value="1"/>
</dbReference>
<dbReference type="Gramene" id="KQK93050">
    <property type="protein sequence ID" value="KQK93050"/>
    <property type="gene ID" value="SETIT_034582mg"/>
</dbReference>
<dbReference type="InterPro" id="IPR011009">
    <property type="entry name" value="Kinase-like_dom_sf"/>
</dbReference>
<keyword evidence="4" id="KW-1185">Reference proteome</keyword>